<evidence type="ECO:0000313" key="2">
    <source>
        <dbReference type="Proteomes" id="UP001159405"/>
    </source>
</evidence>
<organism evidence="1 2">
    <name type="scientific">Porites lobata</name>
    <dbReference type="NCBI Taxonomy" id="104759"/>
    <lineage>
        <taxon>Eukaryota</taxon>
        <taxon>Metazoa</taxon>
        <taxon>Cnidaria</taxon>
        <taxon>Anthozoa</taxon>
        <taxon>Hexacorallia</taxon>
        <taxon>Scleractinia</taxon>
        <taxon>Fungiina</taxon>
        <taxon>Poritidae</taxon>
        <taxon>Porites</taxon>
    </lineage>
</organism>
<reference evidence="1 2" key="1">
    <citation type="submission" date="2022-05" db="EMBL/GenBank/DDBJ databases">
        <authorList>
            <consortium name="Genoscope - CEA"/>
            <person name="William W."/>
        </authorList>
    </citation>
    <scope>NUCLEOTIDE SEQUENCE [LARGE SCALE GENOMIC DNA]</scope>
</reference>
<proteinExistence type="predicted"/>
<feature type="non-terminal residue" evidence="1">
    <location>
        <position position="91"/>
    </location>
</feature>
<feature type="non-terminal residue" evidence="1">
    <location>
        <position position="1"/>
    </location>
</feature>
<keyword evidence="2" id="KW-1185">Reference proteome</keyword>
<name>A0ABN8PZA5_9CNID</name>
<dbReference type="EMBL" id="CALNXK010000096">
    <property type="protein sequence ID" value="CAH3153342.1"/>
    <property type="molecule type" value="Genomic_DNA"/>
</dbReference>
<comment type="caution">
    <text evidence="1">The sequence shown here is derived from an EMBL/GenBank/DDBJ whole genome shotgun (WGS) entry which is preliminary data.</text>
</comment>
<dbReference type="Proteomes" id="UP001159405">
    <property type="component" value="Unassembled WGS sequence"/>
</dbReference>
<protein>
    <submittedName>
        <fullName evidence="1">Uncharacterized protein</fullName>
    </submittedName>
</protein>
<sequence length="91" mass="10665">KRCPTCDEDCPVAVKKCRNRECDYTFKKKKKDWERGCDYNVVVLHHCKHAKGNSIFPYATPGKAFEFLGDRSKDHPPSDEGRFFLQMFSQF</sequence>
<evidence type="ECO:0000313" key="1">
    <source>
        <dbReference type="EMBL" id="CAH3153342.1"/>
    </source>
</evidence>
<accession>A0ABN8PZA5</accession>
<gene>
    <name evidence="1" type="ORF">PLOB_00049536</name>
</gene>